<sequence>MGTTGGDTDKLYSTMSESKVYVVISPQREKYICVIFSIQVSIHILYD</sequence>
<dbReference type="Proteomes" id="UP001234989">
    <property type="component" value="Chromosome 1"/>
</dbReference>
<name>A0AAF0PV10_SOLVR</name>
<evidence type="ECO:0000313" key="2">
    <source>
        <dbReference type="Proteomes" id="UP001234989"/>
    </source>
</evidence>
<reference evidence="1" key="1">
    <citation type="submission" date="2023-08" db="EMBL/GenBank/DDBJ databases">
        <title>A de novo genome assembly of Solanum verrucosum Schlechtendal, a Mexican diploid species geographically isolated from the other diploid A-genome species in potato relatives.</title>
        <authorList>
            <person name="Hosaka K."/>
        </authorList>
    </citation>
    <scope>NUCLEOTIDE SEQUENCE</scope>
    <source>
        <tissue evidence="1">Young leaves</tissue>
    </source>
</reference>
<organism evidence="1 2">
    <name type="scientific">Solanum verrucosum</name>
    <dbReference type="NCBI Taxonomy" id="315347"/>
    <lineage>
        <taxon>Eukaryota</taxon>
        <taxon>Viridiplantae</taxon>
        <taxon>Streptophyta</taxon>
        <taxon>Embryophyta</taxon>
        <taxon>Tracheophyta</taxon>
        <taxon>Spermatophyta</taxon>
        <taxon>Magnoliopsida</taxon>
        <taxon>eudicotyledons</taxon>
        <taxon>Gunneridae</taxon>
        <taxon>Pentapetalae</taxon>
        <taxon>asterids</taxon>
        <taxon>lamiids</taxon>
        <taxon>Solanales</taxon>
        <taxon>Solanaceae</taxon>
        <taxon>Solanoideae</taxon>
        <taxon>Solaneae</taxon>
        <taxon>Solanum</taxon>
    </lineage>
</organism>
<accession>A0AAF0PV10</accession>
<keyword evidence="2" id="KW-1185">Reference proteome</keyword>
<dbReference type="EMBL" id="CP133612">
    <property type="protein sequence ID" value="WMV10430.1"/>
    <property type="molecule type" value="Genomic_DNA"/>
</dbReference>
<gene>
    <name evidence="1" type="ORF">MTR67_003815</name>
</gene>
<evidence type="ECO:0000313" key="1">
    <source>
        <dbReference type="EMBL" id="WMV10430.1"/>
    </source>
</evidence>
<dbReference type="AlphaFoldDB" id="A0AAF0PV10"/>
<protein>
    <submittedName>
        <fullName evidence="1">Uncharacterized protein</fullName>
    </submittedName>
</protein>
<proteinExistence type="predicted"/>